<evidence type="ECO:0000256" key="3">
    <source>
        <dbReference type="ARBA" id="ARBA00022598"/>
    </source>
</evidence>
<evidence type="ECO:0000256" key="1">
    <source>
        <dbReference type="ARBA" id="ARBA00004496"/>
    </source>
</evidence>
<evidence type="ECO:0000256" key="8">
    <source>
        <dbReference type="HAMAP-Rule" id="MF_01161"/>
    </source>
</evidence>
<dbReference type="PATRIC" id="fig|1492738.3.peg.3069"/>
<dbReference type="eggNOG" id="COG0037">
    <property type="taxonomic scope" value="Bacteria"/>
</dbReference>
<dbReference type="GO" id="GO:0032267">
    <property type="term" value="F:tRNA(Ile)-lysidine synthase activity"/>
    <property type="evidence" value="ECO:0007669"/>
    <property type="project" value="UniProtKB-EC"/>
</dbReference>
<dbReference type="NCBIfam" id="TIGR02433">
    <property type="entry name" value="lysidine_TilS_C"/>
    <property type="match status" value="1"/>
</dbReference>
<proteinExistence type="inferred from homology"/>
<comment type="subcellular location">
    <subcellularLocation>
        <location evidence="1 8">Cytoplasm</location>
    </subcellularLocation>
</comment>
<evidence type="ECO:0000313" key="11">
    <source>
        <dbReference type="Proteomes" id="UP000027064"/>
    </source>
</evidence>
<dbReference type="GO" id="GO:0005737">
    <property type="term" value="C:cytoplasm"/>
    <property type="evidence" value="ECO:0007669"/>
    <property type="project" value="UniProtKB-SubCell"/>
</dbReference>
<dbReference type="NCBIfam" id="TIGR02432">
    <property type="entry name" value="lysidine_TilS_N"/>
    <property type="match status" value="1"/>
</dbReference>
<dbReference type="SUPFAM" id="SSF52402">
    <property type="entry name" value="Adenine nucleotide alpha hydrolases-like"/>
    <property type="match status" value="1"/>
</dbReference>
<comment type="caution">
    <text evidence="10">The sequence shown here is derived from an EMBL/GenBank/DDBJ whole genome shotgun (WGS) entry which is preliminary data.</text>
</comment>
<evidence type="ECO:0000256" key="4">
    <source>
        <dbReference type="ARBA" id="ARBA00022694"/>
    </source>
</evidence>
<dbReference type="GO" id="GO:0006400">
    <property type="term" value="P:tRNA modification"/>
    <property type="evidence" value="ECO:0007669"/>
    <property type="project" value="UniProtKB-UniRule"/>
</dbReference>
<evidence type="ECO:0000313" key="10">
    <source>
        <dbReference type="EMBL" id="KDN53767.1"/>
    </source>
</evidence>
<keyword evidence="3 8" id="KW-0436">Ligase</keyword>
<organism evidence="10 11">
    <name type="scientific">Flavobacterium seoulense</name>
    <dbReference type="NCBI Taxonomy" id="1492738"/>
    <lineage>
        <taxon>Bacteria</taxon>
        <taxon>Pseudomonadati</taxon>
        <taxon>Bacteroidota</taxon>
        <taxon>Flavobacteriia</taxon>
        <taxon>Flavobacteriales</taxon>
        <taxon>Flavobacteriaceae</taxon>
        <taxon>Flavobacterium</taxon>
    </lineage>
</organism>
<dbReference type="STRING" id="1492738.FEM21_30840"/>
<dbReference type="Proteomes" id="UP000027064">
    <property type="component" value="Unassembled WGS sequence"/>
</dbReference>
<gene>
    <name evidence="8" type="primary">tilS</name>
    <name evidence="10" type="ORF">FEM21_30840</name>
</gene>
<dbReference type="HAMAP" id="MF_01161">
    <property type="entry name" value="tRNA_Ile_lys_synt"/>
    <property type="match status" value="1"/>
</dbReference>
<keyword evidence="2 8" id="KW-0963">Cytoplasm</keyword>
<dbReference type="Pfam" id="PF11734">
    <property type="entry name" value="TilS_C"/>
    <property type="match status" value="1"/>
</dbReference>
<comment type="catalytic activity">
    <reaction evidence="7 8">
        <text>cytidine(34) in tRNA(Ile2) + L-lysine + ATP = lysidine(34) in tRNA(Ile2) + AMP + diphosphate + H(+)</text>
        <dbReference type="Rhea" id="RHEA:43744"/>
        <dbReference type="Rhea" id="RHEA-COMP:10625"/>
        <dbReference type="Rhea" id="RHEA-COMP:10670"/>
        <dbReference type="ChEBI" id="CHEBI:15378"/>
        <dbReference type="ChEBI" id="CHEBI:30616"/>
        <dbReference type="ChEBI" id="CHEBI:32551"/>
        <dbReference type="ChEBI" id="CHEBI:33019"/>
        <dbReference type="ChEBI" id="CHEBI:82748"/>
        <dbReference type="ChEBI" id="CHEBI:83665"/>
        <dbReference type="ChEBI" id="CHEBI:456215"/>
        <dbReference type="EC" id="6.3.4.19"/>
    </reaction>
</comment>
<dbReference type="SMART" id="SM00977">
    <property type="entry name" value="TilS_C"/>
    <property type="match status" value="1"/>
</dbReference>
<dbReference type="SUPFAM" id="SSF56037">
    <property type="entry name" value="PheT/TilS domain"/>
    <property type="match status" value="1"/>
</dbReference>
<comment type="similarity">
    <text evidence="8">Belongs to the tRNA(Ile)-lysidine synthase family.</text>
</comment>
<sequence>MLNKFKKHIYQNFPFLENSKLLLATSGGIDSIVLVHLLHQLKYDIALAHCNFQLRGMESFGDQNFIQEYANANEIPLFLTQFDTEAFAKDYKLSTQIAARELRYNWFYELLETENFDYILTAHHADDTIETFLINLSRGTGLEGLLGIPAQNDKVIRPLLPFTREEILAYAKENTIEWREDSSNASDKYLRNKIRHHLVPLLKELNPQFIQSFQKMQSYLKESQELVEDAAIMVYQQVAREEGETIVFDLNQLLKLPNYTSYLYQWLREFGFTAWDDVYSLVESQSGKQVFAPNYRLLKDRTELILSPLQEQENDEVYFIEKNVIEVNIPLNLSFSKAETISGASNSIIFVDENKLVYPLVLKKWQEGDSFQPFGMNGKAKKLSKLFKDEKLSLFEKENCWVLWSGNQIVWVIGIRQDERFKIDSSTNHILKIALQ</sequence>
<dbReference type="Pfam" id="PF01171">
    <property type="entry name" value="ATP_bind_3"/>
    <property type="match status" value="1"/>
</dbReference>
<dbReference type="PANTHER" id="PTHR43033">
    <property type="entry name" value="TRNA(ILE)-LYSIDINE SYNTHASE-RELATED"/>
    <property type="match status" value="1"/>
</dbReference>
<protein>
    <recommendedName>
        <fullName evidence="8">tRNA(Ile)-lysidine synthase</fullName>
        <ecNumber evidence="8">6.3.4.19</ecNumber>
    </recommendedName>
    <alternativeName>
        <fullName evidence="8">tRNA(Ile)-2-lysyl-cytidine synthase</fullName>
    </alternativeName>
    <alternativeName>
        <fullName evidence="8">tRNA(Ile)-lysidine synthetase</fullName>
    </alternativeName>
</protein>
<dbReference type="PANTHER" id="PTHR43033:SF1">
    <property type="entry name" value="TRNA(ILE)-LYSIDINE SYNTHASE-RELATED"/>
    <property type="match status" value="1"/>
</dbReference>
<comment type="domain">
    <text evidence="8">The N-terminal region contains the highly conserved SGGXDS motif, predicted to be a P-loop motif involved in ATP binding.</text>
</comment>
<evidence type="ECO:0000256" key="7">
    <source>
        <dbReference type="ARBA" id="ARBA00048539"/>
    </source>
</evidence>
<dbReference type="InterPro" id="IPR012795">
    <property type="entry name" value="tRNA_Ile_lys_synt_N"/>
</dbReference>
<accession>A0A066WID0</accession>
<dbReference type="AlphaFoldDB" id="A0A066WID0"/>
<evidence type="ECO:0000256" key="5">
    <source>
        <dbReference type="ARBA" id="ARBA00022741"/>
    </source>
</evidence>
<dbReference type="InterPro" id="IPR012796">
    <property type="entry name" value="Lysidine-tRNA-synth_C"/>
</dbReference>
<dbReference type="GO" id="GO:0005524">
    <property type="term" value="F:ATP binding"/>
    <property type="evidence" value="ECO:0007669"/>
    <property type="project" value="UniProtKB-UniRule"/>
</dbReference>
<dbReference type="Gene3D" id="3.40.50.620">
    <property type="entry name" value="HUPs"/>
    <property type="match status" value="1"/>
</dbReference>
<dbReference type="RefSeq" id="WP_035662303.1">
    <property type="nucleotide sequence ID" value="NZ_JNCA01000034.1"/>
</dbReference>
<name>A0A066WID0_9FLAO</name>
<feature type="binding site" evidence="8">
    <location>
        <begin position="26"/>
        <end position="31"/>
    </location>
    <ligand>
        <name>ATP</name>
        <dbReference type="ChEBI" id="CHEBI:30616"/>
    </ligand>
</feature>
<feature type="domain" description="Lysidine-tRNA(Ile) synthetase C-terminal" evidence="9">
    <location>
        <begin position="360"/>
        <end position="433"/>
    </location>
</feature>
<dbReference type="EMBL" id="JNCA01000034">
    <property type="protein sequence ID" value="KDN53767.1"/>
    <property type="molecule type" value="Genomic_DNA"/>
</dbReference>
<dbReference type="InterPro" id="IPR012094">
    <property type="entry name" value="tRNA_Ile_lys_synt"/>
</dbReference>
<comment type="function">
    <text evidence="8">Ligates lysine onto the cytidine present at position 34 of the AUA codon-specific tRNA(Ile) that contains the anticodon CAU, in an ATP-dependent manner. Cytidine is converted to lysidine, thus changing the amino acid specificity of the tRNA from methionine to isoleucine.</text>
</comment>
<dbReference type="InterPro" id="IPR011063">
    <property type="entry name" value="TilS/TtcA_N"/>
</dbReference>
<dbReference type="OrthoDB" id="9807403at2"/>
<keyword evidence="4 8" id="KW-0819">tRNA processing</keyword>
<dbReference type="InterPro" id="IPR014729">
    <property type="entry name" value="Rossmann-like_a/b/a_fold"/>
</dbReference>
<dbReference type="EC" id="6.3.4.19" evidence="8"/>
<keyword evidence="6 8" id="KW-0067">ATP-binding</keyword>
<evidence type="ECO:0000259" key="9">
    <source>
        <dbReference type="SMART" id="SM00977"/>
    </source>
</evidence>
<evidence type="ECO:0000256" key="2">
    <source>
        <dbReference type="ARBA" id="ARBA00022490"/>
    </source>
</evidence>
<keyword evidence="5 8" id="KW-0547">Nucleotide-binding</keyword>
<reference evidence="10 11" key="1">
    <citation type="submission" date="2014-05" db="EMBL/GenBank/DDBJ databases">
        <title>Genome Sequence of Flavobacterium sp. EM1321.</title>
        <authorList>
            <person name="Shin S.-K."/>
            <person name="Yi H."/>
        </authorList>
    </citation>
    <scope>NUCLEOTIDE SEQUENCE [LARGE SCALE GENOMIC DNA]</scope>
    <source>
        <strain evidence="10 11">EM1321</strain>
    </source>
</reference>
<keyword evidence="11" id="KW-1185">Reference proteome</keyword>
<evidence type="ECO:0000256" key="6">
    <source>
        <dbReference type="ARBA" id="ARBA00022840"/>
    </source>
</evidence>
<dbReference type="CDD" id="cd01992">
    <property type="entry name" value="TilS_N"/>
    <property type="match status" value="1"/>
</dbReference>